<name>M7WSN4_ENTHI</name>
<evidence type="ECO:0000259" key="1">
    <source>
        <dbReference type="Pfam" id="PF00112"/>
    </source>
</evidence>
<dbReference type="VEuPathDB" id="AmoebaDB:KM1_018960"/>
<dbReference type="InterPro" id="IPR000668">
    <property type="entry name" value="Peptidase_C1A_C"/>
</dbReference>
<dbReference type="GO" id="GO:0006508">
    <property type="term" value="P:proteolysis"/>
    <property type="evidence" value="ECO:0007669"/>
    <property type="project" value="InterPro"/>
</dbReference>
<dbReference type="MEROPS" id="C01.123"/>
<dbReference type="Proteomes" id="UP000030780">
    <property type="component" value="Unassembled WGS sequence"/>
</dbReference>
<dbReference type="GO" id="GO:0008234">
    <property type="term" value="F:cysteine-type peptidase activity"/>
    <property type="evidence" value="ECO:0007669"/>
    <property type="project" value="InterPro"/>
</dbReference>
<dbReference type="Pfam" id="PF00112">
    <property type="entry name" value="Peptidase_C1"/>
    <property type="match status" value="1"/>
</dbReference>
<gene>
    <name evidence="2" type="ORF">KM1_018960</name>
</gene>
<dbReference type="InterPro" id="IPR038765">
    <property type="entry name" value="Papain-like_cys_pep_sf"/>
</dbReference>
<dbReference type="SUPFAM" id="SSF54001">
    <property type="entry name" value="Cysteine proteinases"/>
    <property type="match status" value="1"/>
</dbReference>
<dbReference type="AlphaFoldDB" id="M7WSN4"/>
<sequence>MKVTESLYRYSGGIYKSQSCTGQITDHVITVDGYGECDGHKFLWVRNSWGNDWGVEGGHFKIDWDTLCGINGIDHYENGSQLQNNLYVEMELGDGDTAEYNPQDGAGENKQDPIGCVVVSPSGDNDNKTTGIVITLFVLLMTFFI</sequence>
<evidence type="ECO:0000313" key="2">
    <source>
        <dbReference type="EMBL" id="EMS14429.1"/>
    </source>
</evidence>
<dbReference type="Gene3D" id="3.90.70.10">
    <property type="entry name" value="Cysteine proteinases"/>
    <property type="match status" value="1"/>
</dbReference>
<evidence type="ECO:0000313" key="3">
    <source>
        <dbReference type="Proteomes" id="UP000030780"/>
    </source>
</evidence>
<organism evidence="2 3">
    <name type="scientific">Entamoeba histolytica HM-3:IMSS</name>
    <dbReference type="NCBI Taxonomy" id="885315"/>
    <lineage>
        <taxon>Eukaryota</taxon>
        <taxon>Amoebozoa</taxon>
        <taxon>Evosea</taxon>
        <taxon>Archamoebae</taxon>
        <taxon>Mastigamoebida</taxon>
        <taxon>Entamoebidae</taxon>
        <taxon>Entamoeba</taxon>
    </lineage>
</organism>
<reference evidence="2 3" key="1">
    <citation type="submission" date="2013-01" db="EMBL/GenBank/DDBJ databases">
        <authorList>
            <person name="Inman J."/>
            <person name="Zafar N."/>
            <person name="Lorenzi H."/>
            <person name="Caler E."/>
        </authorList>
    </citation>
    <scope>NUCLEOTIDE SEQUENCE [LARGE SCALE GENOMIC DNA]</scope>
    <source>
        <strain evidence="2 3">HM-3:IMSS</strain>
    </source>
</reference>
<feature type="domain" description="Peptidase C1A papain C-terminal" evidence="1">
    <location>
        <begin position="2"/>
        <end position="71"/>
    </location>
</feature>
<protein>
    <submittedName>
        <fullName evidence="2">Cysteine proteinase 7, putative</fullName>
    </submittedName>
</protein>
<dbReference type="EMBL" id="KB637950">
    <property type="protein sequence ID" value="EMS14429.1"/>
    <property type="molecule type" value="Genomic_DNA"/>
</dbReference>
<accession>M7WSN4</accession>
<proteinExistence type="predicted"/>